<gene>
    <name evidence="1" type="ORF">PVAP13_5KG499100</name>
</gene>
<dbReference type="AlphaFoldDB" id="A0A8T0SUV7"/>
<accession>A0A8T0SUV7</accession>
<proteinExistence type="predicted"/>
<keyword evidence="2" id="KW-1185">Reference proteome</keyword>
<reference evidence="1" key="1">
    <citation type="submission" date="2020-05" db="EMBL/GenBank/DDBJ databases">
        <title>WGS assembly of Panicum virgatum.</title>
        <authorList>
            <person name="Lovell J.T."/>
            <person name="Jenkins J."/>
            <person name="Shu S."/>
            <person name="Juenger T.E."/>
            <person name="Schmutz J."/>
        </authorList>
    </citation>
    <scope>NUCLEOTIDE SEQUENCE</scope>
    <source>
        <strain evidence="1">AP13</strain>
    </source>
</reference>
<evidence type="ECO:0000313" key="2">
    <source>
        <dbReference type="Proteomes" id="UP000823388"/>
    </source>
</evidence>
<dbReference type="Proteomes" id="UP000823388">
    <property type="component" value="Chromosome 5K"/>
</dbReference>
<organism evidence="1 2">
    <name type="scientific">Panicum virgatum</name>
    <name type="common">Blackwell switchgrass</name>
    <dbReference type="NCBI Taxonomy" id="38727"/>
    <lineage>
        <taxon>Eukaryota</taxon>
        <taxon>Viridiplantae</taxon>
        <taxon>Streptophyta</taxon>
        <taxon>Embryophyta</taxon>
        <taxon>Tracheophyta</taxon>
        <taxon>Spermatophyta</taxon>
        <taxon>Magnoliopsida</taxon>
        <taxon>Liliopsida</taxon>
        <taxon>Poales</taxon>
        <taxon>Poaceae</taxon>
        <taxon>PACMAD clade</taxon>
        <taxon>Panicoideae</taxon>
        <taxon>Panicodae</taxon>
        <taxon>Paniceae</taxon>
        <taxon>Panicinae</taxon>
        <taxon>Panicum</taxon>
        <taxon>Panicum sect. Hiantes</taxon>
    </lineage>
</organism>
<name>A0A8T0SUV7_PANVG</name>
<protein>
    <submittedName>
        <fullName evidence="1">Uncharacterized protein</fullName>
    </submittedName>
</protein>
<comment type="caution">
    <text evidence="1">The sequence shown here is derived from an EMBL/GenBank/DDBJ whole genome shotgun (WGS) entry which is preliminary data.</text>
</comment>
<evidence type="ECO:0000313" key="1">
    <source>
        <dbReference type="EMBL" id="KAG2599996.1"/>
    </source>
</evidence>
<sequence>MDESPAYPPIQGWILGRDWSTDAYLPEVLSRVVFEQLPIWSSIACPGSDRFSLVDWRRRPPGIQSPLL</sequence>
<dbReference type="EMBL" id="CM029045">
    <property type="protein sequence ID" value="KAG2599996.1"/>
    <property type="molecule type" value="Genomic_DNA"/>
</dbReference>